<comment type="caution">
    <text evidence="2">The sequence shown here is derived from an EMBL/GenBank/DDBJ whole genome shotgun (WGS) entry which is preliminary data.</text>
</comment>
<dbReference type="Proteomes" id="UP001159363">
    <property type="component" value="Chromosome 12"/>
</dbReference>
<feature type="compositionally biased region" description="Basic and acidic residues" evidence="1">
    <location>
        <begin position="188"/>
        <end position="210"/>
    </location>
</feature>
<feature type="region of interest" description="Disordered" evidence="1">
    <location>
        <begin position="46"/>
        <end position="66"/>
    </location>
</feature>
<evidence type="ECO:0000313" key="3">
    <source>
        <dbReference type="Proteomes" id="UP001159363"/>
    </source>
</evidence>
<dbReference type="EMBL" id="JARBHB010000013">
    <property type="protein sequence ID" value="KAJ8870187.1"/>
    <property type="molecule type" value="Genomic_DNA"/>
</dbReference>
<organism evidence="2 3">
    <name type="scientific">Dryococelus australis</name>
    <dbReference type="NCBI Taxonomy" id="614101"/>
    <lineage>
        <taxon>Eukaryota</taxon>
        <taxon>Metazoa</taxon>
        <taxon>Ecdysozoa</taxon>
        <taxon>Arthropoda</taxon>
        <taxon>Hexapoda</taxon>
        <taxon>Insecta</taxon>
        <taxon>Pterygota</taxon>
        <taxon>Neoptera</taxon>
        <taxon>Polyneoptera</taxon>
        <taxon>Phasmatodea</taxon>
        <taxon>Verophasmatodea</taxon>
        <taxon>Anareolatae</taxon>
        <taxon>Phasmatidae</taxon>
        <taxon>Eurycanthinae</taxon>
        <taxon>Dryococelus</taxon>
    </lineage>
</organism>
<evidence type="ECO:0000256" key="1">
    <source>
        <dbReference type="SAM" id="MobiDB-lite"/>
    </source>
</evidence>
<feature type="region of interest" description="Disordered" evidence="1">
    <location>
        <begin position="179"/>
        <end position="221"/>
    </location>
</feature>
<evidence type="ECO:0000313" key="2">
    <source>
        <dbReference type="EMBL" id="KAJ8870187.1"/>
    </source>
</evidence>
<sequence>MDNASDYGSEDSRFESWQGRQRKFHDVFRIPRIGPVAQWITRLTTDQKIPGSNPGRVEQHSSKRRPRYTVGEQQLLLENSQSRTEVACFWGQHVWVPGRAGSKNSAMAPTVLYKFELCGLAAILFLWSPEATCVNVCEERQSSGPGSTSCSSSRDEPCDAQLVGKYHIPVRASYEVSTEQCRNARAGETGDLRENPPDQRDDSQMRKSGSEESNSNFSSFSEGISASLNSEVLRAHEGDLGWGNGRSPRKPADQRHRPCENPGVTRQGTEPGSPWLEASRLTAQPPWSL</sequence>
<feature type="region of interest" description="Disordered" evidence="1">
    <location>
        <begin position="238"/>
        <end position="289"/>
    </location>
</feature>
<name>A0ABQ9GCP9_9NEOP</name>
<protein>
    <submittedName>
        <fullName evidence="2">Uncharacterized protein</fullName>
    </submittedName>
</protein>
<keyword evidence="3" id="KW-1185">Reference proteome</keyword>
<gene>
    <name evidence="2" type="ORF">PR048_029201</name>
</gene>
<accession>A0ABQ9GCP9</accession>
<feature type="compositionally biased region" description="Low complexity" evidence="1">
    <location>
        <begin position="211"/>
        <end position="221"/>
    </location>
</feature>
<reference evidence="2 3" key="1">
    <citation type="submission" date="2023-02" db="EMBL/GenBank/DDBJ databases">
        <title>LHISI_Scaffold_Assembly.</title>
        <authorList>
            <person name="Stuart O.P."/>
            <person name="Cleave R."/>
            <person name="Magrath M.J.L."/>
            <person name="Mikheyev A.S."/>
        </authorList>
    </citation>
    <scope>NUCLEOTIDE SEQUENCE [LARGE SCALE GENOMIC DNA]</scope>
    <source>
        <strain evidence="2">Daus_M_001</strain>
        <tissue evidence="2">Leg muscle</tissue>
    </source>
</reference>
<proteinExistence type="predicted"/>
<feature type="compositionally biased region" description="Basic and acidic residues" evidence="1">
    <location>
        <begin position="250"/>
        <end position="259"/>
    </location>
</feature>